<evidence type="ECO:0000259" key="9">
    <source>
        <dbReference type="PROSITE" id="PS50893"/>
    </source>
</evidence>
<keyword evidence="5" id="KW-0547">Nucleotide-binding</keyword>
<dbReference type="KEGG" id="mpj:MPNE_0222"/>
<dbReference type="PANTHER" id="PTHR43553">
    <property type="entry name" value="HEAVY METAL TRANSPORTER"/>
    <property type="match status" value="1"/>
</dbReference>
<dbReference type="Pfam" id="PF00005">
    <property type="entry name" value="ABC_tran"/>
    <property type="match status" value="1"/>
</dbReference>
<dbReference type="InterPro" id="IPR017871">
    <property type="entry name" value="ABC_transporter-like_CS"/>
</dbReference>
<dbReference type="PROSITE" id="PS00211">
    <property type="entry name" value="ABC_TRANSPORTER_1"/>
    <property type="match status" value="1"/>
</dbReference>
<keyword evidence="8" id="KW-0472">Membrane</keyword>
<dbReference type="PaxDb" id="722438-MPNE_0222"/>
<dbReference type="GeneID" id="66609159"/>
<dbReference type="SUPFAM" id="SSF52540">
    <property type="entry name" value="P-loop containing nucleoside triphosphate hydrolases"/>
    <property type="match status" value="1"/>
</dbReference>
<dbReference type="InterPro" id="IPR030947">
    <property type="entry name" value="EcfA_1"/>
</dbReference>
<dbReference type="InterPro" id="IPR050095">
    <property type="entry name" value="ECF_ABC_transporter_ATP-bd"/>
</dbReference>
<proteinExistence type="inferred from homology"/>
<sequence>MLNTNKQAAASFQGVYFSYSELPLIRNLSFDVFEGEYVCIVGHNGSGKSTISKLLTGLLKPQAGTIKIFGKTISSENVTYLRNHIGIIFQNPDNQFIGITVEDDIAFGLENRRYTREKMKSIIEDVAQQAGITELLQKEPHNLSGGQKQRVAIASVLALNPAIIIFDESTSMLDPKAKRTIKQFMVELRNQGKCVISITHDMEEVTKADKVLVMNEGRLIRQGKPKDVFNSAAELQKIRLDIPFSLSLSTKVNGVTSTIDYQQLIEAIGKLWKK</sequence>
<name>A0A0H3DKC5_MYCPB</name>
<keyword evidence="6 10" id="KW-0067">ATP-binding</keyword>
<evidence type="ECO:0000256" key="8">
    <source>
        <dbReference type="ARBA" id="ARBA00023136"/>
    </source>
</evidence>
<comment type="subcellular location">
    <subcellularLocation>
        <location evidence="1">Cell membrane</location>
    </subcellularLocation>
</comment>
<evidence type="ECO:0000256" key="3">
    <source>
        <dbReference type="ARBA" id="ARBA00022448"/>
    </source>
</evidence>
<dbReference type="NCBIfam" id="TIGR04520">
    <property type="entry name" value="ECF_ATPase_1"/>
    <property type="match status" value="1"/>
</dbReference>
<accession>A0A0H3DKC5</accession>
<dbReference type="STRING" id="722438.F539_01085"/>
<evidence type="ECO:0000313" key="11">
    <source>
        <dbReference type="Proteomes" id="UP000007756"/>
    </source>
</evidence>
<keyword evidence="4" id="KW-1003">Cell membrane</keyword>
<dbReference type="GO" id="GO:0016887">
    <property type="term" value="F:ATP hydrolysis activity"/>
    <property type="evidence" value="ECO:0007669"/>
    <property type="project" value="InterPro"/>
</dbReference>
<evidence type="ECO:0000256" key="7">
    <source>
        <dbReference type="ARBA" id="ARBA00022967"/>
    </source>
</evidence>
<evidence type="ECO:0000256" key="5">
    <source>
        <dbReference type="ARBA" id="ARBA00022741"/>
    </source>
</evidence>
<organism evidence="10 11">
    <name type="scientific">Mycoplasmoides pneumoniae (strain ATCC 15531 / DSM 23978 / CIP 103766 / NBRC 14401 / NCTC 10119 / FH)</name>
    <name type="common">Mycoplasma pneumoniae</name>
    <dbReference type="NCBI Taxonomy" id="722438"/>
    <lineage>
        <taxon>Bacteria</taxon>
        <taxon>Bacillati</taxon>
        <taxon>Mycoplasmatota</taxon>
        <taxon>Mycoplasmoidales</taxon>
        <taxon>Mycoplasmoidaceae</taxon>
        <taxon>Mycoplasmoides</taxon>
    </lineage>
</organism>
<evidence type="ECO:0000313" key="10">
    <source>
        <dbReference type="EMBL" id="ADK86833.1"/>
    </source>
</evidence>
<dbReference type="PANTHER" id="PTHR43553:SF24">
    <property type="entry name" value="ENERGY-COUPLING FACTOR TRANSPORTER ATP-BINDING PROTEIN ECFA1"/>
    <property type="match status" value="1"/>
</dbReference>
<gene>
    <name evidence="10" type="ordered locus">MPNE_0222</name>
</gene>
<keyword evidence="3" id="KW-0813">Transport</keyword>
<evidence type="ECO:0000256" key="2">
    <source>
        <dbReference type="ARBA" id="ARBA00005417"/>
    </source>
</evidence>
<dbReference type="eggNOG" id="COG1122">
    <property type="taxonomic scope" value="Bacteria"/>
</dbReference>
<dbReference type="InterPro" id="IPR003593">
    <property type="entry name" value="AAA+_ATPase"/>
</dbReference>
<keyword evidence="7" id="KW-1278">Translocase</keyword>
<dbReference type="InterPro" id="IPR003439">
    <property type="entry name" value="ABC_transporter-like_ATP-bd"/>
</dbReference>
<dbReference type="NCBIfam" id="NF010167">
    <property type="entry name" value="PRK13648.1"/>
    <property type="match status" value="1"/>
</dbReference>
<dbReference type="RefSeq" id="WP_010874550.1">
    <property type="nucleotide sequence ID" value="NZ_CP010546.1"/>
</dbReference>
<evidence type="ECO:0000256" key="6">
    <source>
        <dbReference type="ARBA" id="ARBA00022840"/>
    </source>
</evidence>
<dbReference type="FunFam" id="3.40.50.300:FF:000224">
    <property type="entry name" value="Energy-coupling factor transporter ATP-binding protein EcfA"/>
    <property type="match status" value="1"/>
</dbReference>
<dbReference type="InterPro" id="IPR027417">
    <property type="entry name" value="P-loop_NTPase"/>
</dbReference>
<dbReference type="GO" id="GO:0042626">
    <property type="term" value="F:ATPase-coupled transmembrane transporter activity"/>
    <property type="evidence" value="ECO:0007669"/>
    <property type="project" value="TreeGrafter"/>
</dbReference>
<dbReference type="Proteomes" id="UP000007756">
    <property type="component" value="Chromosome"/>
</dbReference>
<dbReference type="SMART" id="SM00382">
    <property type="entry name" value="AAA"/>
    <property type="match status" value="1"/>
</dbReference>
<protein>
    <submittedName>
        <fullName evidence="10">ABC transporter, ATP-binding protein</fullName>
    </submittedName>
</protein>
<dbReference type="InterPro" id="IPR015856">
    <property type="entry name" value="ABC_transpr_CbiO/EcfA_su"/>
</dbReference>
<dbReference type="SMR" id="A0A0H3DKC5"/>
<dbReference type="GO" id="GO:0005524">
    <property type="term" value="F:ATP binding"/>
    <property type="evidence" value="ECO:0007669"/>
    <property type="project" value="UniProtKB-KW"/>
</dbReference>
<dbReference type="PATRIC" id="fig|722438.3.peg.216"/>
<dbReference type="AlphaFoldDB" id="A0A0H3DKC5"/>
<feature type="domain" description="ABC transporter" evidence="9">
    <location>
        <begin position="10"/>
        <end position="241"/>
    </location>
</feature>
<dbReference type="Gene3D" id="3.40.50.300">
    <property type="entry name" value="P-loop containing nucleotide triphosphate hydrolases"/>
    <property type="match status" value="1"/>
</dbReference>
<dbReference type="HOGENOM" id="CLU_000604_1_22_14"/>
<comment type="similarity">
    <text evidence="2">Belongs to the ABC transporter superfamily.</text>
</comment>
<dbReference type="PROSITE" id="PS50893">
    <property type="entry name" value="ABC_TRANSPORTER_2"/>
    <property type="match status" value="1"/>
</dbReference>
<reference evidence="10 11" key="1">
    <citation type="journal article" date="2010" name="Appl. Environ. Microbiol.">
        <title>Targeted chromosomal knockouts in Mycoplasma pneumoniae.</title>
        <authorList>
            <person name="Krishnakumar R."/>
            <person name="Assad-Garcia N."/>
            <person name="Benders G.A."/>
            <person name="Phan Q."/>
            <person name="Montague M.G."/>
            <person name="Glass J.I."/>
        </authorList>
    </citation>
    <scope>NUCLEOTIDE SEQUENCE [LARGE SCALE GENOMIC DNA]</scope>
    <source>
        <strain evidence="11">ATCC 15531 / DSM 22911 / NBRC 14401 / NCTC 10119 / FH</strain>
    </source>
</reference>
<dbReference type="EMBL" id="CP002077">
    <property type="protein sequence ID" value="ADK86833.1"/>
    <property type="molecule type" value="Genomic_DNA"/>
</dbReference>
<dbReference type="CDD" id="cd03225">
    <property type="entry name" value="ABC_cobalt_CbiO_domain1"/>
    <property type="match status" value="1"/>
</dbReference>
<dbReference type="GO" id="GO:0043190">
    <property type="term" value="C:ATP-binding cassette (ABC) transporter complex"/>
    <property type="evidence" value="ECO:0007669"/>
    <property type="project" value="TreeGrafter"/>
</dbReference>
<evidence type="ECO:0000256" key="1">
    <source>
        <dbReference type="ARBA" id="ARBA00004236"/>
    </source>
</evidence>
<evidence type="ECO:0000256" key="4">
    <source>
        <dbReference type="ARBA" id="ARBA00022475"/>
    </source>
</evidence>